<feature type="region of interest" description="Disordered" evidence="1">
    <location>
        <begin position="1"/>
        <end position="20"/>
    </location>
</feature>
<dbReference type="InterPro" id="IPR051678">
    <property type="entry name" value="AGP_Transferase"/>
</dbReference>
<evidence type="ECO:0000256" key="1">
    <source>
        <dbReference type="SAM" id="MobiDB-lite"/>
    </source>
</evidence>
<sequence length="360" mass="38826">MTNGAPGVGADPDQSLLEDGDGLLDWSTLQAWIAQSPAPGSGPVVTSRLLGGGTQNNLFMLIRADGTPMVLRRPPRHPRPNSDETMLREARVLTAIEGRGVPQPVCHAVCDDPSVIGTCFFVMSAVEGFAPVGDLPGRYGTDPDWRHRLGLAMVDAIAALARIRPDDVGLGGLGRPDGWLERQVSRWQRQLESYAAFDGYDGPDLPGVDRVGGWLEAHRPDDFTLGIIHGDYHLANVMAAHDRPELTAVLDWELTTLGDPRLDLAWFLTTSGGVGSFETVTDGFPTMDELVARYNDGTGLRLDDLTWWRTLACYKLGIILEGTNARAAAGQAPVETGRDLHGRAVDLFDQASGLIDGNRA</sequence>
<organism evidence="3">
    <name type="scientific">marine metagenome</name>
    <dbReference type="NCBI Taxonomy" id="408172"/>
    <lineage>
        <taxon>unclassified sequences</taxon>
        <taxon>metagenomes</taxon>
        <taxon>ecological metagenomes</taxon>
    </lineage>
</organism>
<gene>
    <name evidence="3" type="ORF">METZ01_LOCUS11896</name>
</gene>
<feature type="domain" description="Aminoglycoside phosphotransferase" evidence="2">
    <location>
        <begin position="48"/>
        <end position="270"/>
    </location>
</feature>
<dbReference type="AlphaFoldDB" id="A0A381NWP5"/>
<dbReference type="InterPro" id="IPR002575">
    <property type="entry name" value="Aminoglycoside_PTrfase"/>
</dbReference>
<dbReference type="Gene3D" id="3.90.1200.10">
    <property type="match status" value="1"/>
</dbReference>
<dbReference type="EMBL" id="UINC01000659">
    <property type="protein sequence ID" value="SUZ59042.1"/>
    <property type="molecule type" value="Genomic_DNA"/>
</dbReference>
<reference evidence="3" key="1">
    <citation type="submission" date="2018-05" db="EMBL/GenBank/DDBJ databases">
        <authorList>
            <person name="Lanie J.A."/>
            <person name="Ng W.-L."/>
            <person name="Kazmierczak K.M."/>
            <person name="Andrzejewski T.M."/>
            <person name="Davidsen T.M."/>
            <person name="Wayne K.J."/>
            <person name="Tettelin H."/>
            <person name="Glass J.I."/>
            <person name="Rusch D."/>
            <person name="Podicherti R."/>
            <person name="Tsui H.-C.T."/>
            <person name="Winkler M.E."/>
        </authorList>
    </citation>
    <scope>NUCLEOTIDE SEQUENCE</scope>
</reference>
<evidence type="ECO:0000313" key="3">
    <source>
        <dbReference type="EMBL" id="SUZ59042.1"/>
    </source>
</evidence>
<dbReference type="SUPFAM" id="SSF56112">
    <property type="entry name" value="Protein kinase-like (PK-like)"/>
    <property type="match status" value="1"/>
</dbReference>
<dbReference type="Gene3D" id="3.30.200.20">
    <property type="entry name" value="Phosphorylase Kinase, domain 1"/>
    <property type="match status" value="1"/>
</dbReference>
<dbReference type="InterPro" id="IPR011009">
    <property type="entry name" value="Kinase-like_dom_sf"/>
</dbReference>
<name>A0A381NWP5_9ZZZZ</name>
<evidence type="ECO:0000259" key="2">
    <source>
        <dbReference type="Pfam" id="PF01636"/>
    </source>
</evidence>
<protein>
    <recommendedName>
        <fullName evidence="2">Aminoglycoside phosphotransferase domain-containing protein</fullName>
    </recommendedName>
</protein>
<dbReference type="CDD" id="cd05154">
    <property type="entry name" value="ACAD10_11_N-like"/>
    <property type="match status" value="1"/>
</dbReference>
<accession>A0A381NWP5</accession>
<dbReference type="PANTHER" id="PTHR21310:SF40">
    <property type="entry name" value="AMINOGLYCOSIDE PHOSPHOTRANSFERASE DOMAIN-CONTAINING PROTEIN-RELATED"/>
    <property type="match status" value="1"/>
</dbReference>
<proteinExistence type="predicted"/>
<dbReference type="Pfam" id="PF01636">
    <property type="entry name" value="APH"/>
    <property type="match status" value="1"/>
</dbReference>
<dbReference type="InterPro" id="IPR041726">
    <property type="entry name" value="ACAD10_11_N"/>
</dbReference>
<dbReference type="PANTHER" id="PTHR21310">
    <property type="entry name" value="AMINOGLYCOSIDE PHOSPHOTRANSFERASE-RELATED-RELATED"/>
    <property type="match status" value="1"/>
</dbReference>